<keyword evidence="6" id="KW-1185">Reference proteome</keyword>
<evidence type="ECO:0000313" key="5">
    <source>
        <dbReference type="EMBL" id="AHB47986.1"/>
    </source>
</evidence>
<feature type="signal peptide" evidence="3">
    <location>
        <begin position="1"/>
        <end position="18"/>
    </location>
</feature>
<dbReference type="PROSITE" id="PS51257">
    <property type="entry name" value="PROKAR_LIPOPROTEIN"/>
    <property type="match status" value="1"/>
</dbReference>
<dbReference type="STRING" id="1029756.W911_05585"/>
<proteinExistence type="inferred from homology"/>
<name>V5SAY4_9HYPH</name>
<organism evidence="5 6">
    <name type="scientific">Hyphomicrobium nitrativorans NL23</name>
    <dbReference type="NCBI Taxonomy" id="1029756"/>
    <lineage>
        <taxon>Bacteria</taxon>
        <taxon>Pseudomonadati</taxon>
        <taxon>Pseudomonadota</taxon>
        <taxon>Alphaproteobacteria</taxon>
        <taxon>Hyphomicrobiales</taxon>
        <taxon>Hyphomicrobiaceae</taxon>
        <taxon>Hyphomicrobium</taxon>
    </lineage>
</organism>
<dbReference type="InterPro" id="IPR036249">
    <property type="entry name" value="Thioredoxin-like_sf"/>
</dbReference>
<dbReference type="Pfam" id="PF13462">
    <property type="entry name" value="Thioredoxin_4"/>
    <property type="match status" value="1"/>
</dbReference>
<sequence>MVRARSALLAFAATLALAACSGNTSSLPNLATSEGGSSSSAFPGAAEAKRADTPFNPFGDIPDGTSGGRQVIENPTNADIMATGTLPEMSLGSPDAPVTIIKYASLTCPHCRVFHRDVFPELKRTYIDTGKVRFILREFPIGLQSGTATVAWRCAPADKYFELYGKFLEQQTRWVSQEVRRDPIFEVAKQVGMTRQQFDACYENQAMIDGLKWVKDRGRQLGIIGTPNFFVAGKLVKETLTMSGIRERIDPLLSGQRSAAAQQ</sequence>
<feature type="compositionally biased region" description="Low complexity" evidence="2">
    <location>
        <begin position="31"/>
        <end position="46"/>
    </location>
</feature>
<evidence type="ECO:0000256" key="1">
    <source>
        <dbReference type="ARBA" id="ARBA00005791"/>
    </source>
</evidence>
<accession>V5SAY4</accession>
<dbReference type="AlphaFoldDB" id="V5SAY4"/>
<dbReference type="HOGENOM" id="CLU_000288_47_5_5"/>
<evidence type="ECO:0000256" key="2">
    <source>
        <dbReference type="SAM" id="MobiDB-lite"/>
    </source>
</evidence>
<dbReference type="Gene3D" id="3.40.30.10">
    <property type="entry name" value="Glutaredoxin"/>
    <property type="match status" value="1"/>
</dbReference>
<feature type="chain" id="PRO_5004740542" evidence="3">
    <location>
        <begin position="19"/>
        <end position="263"/>
    </location>
</feature>
<evidence type="ECO:0000259" key="4">
    <source>
        <dbReference type="Pfam" id="PF13462"/>
    </source>
</evidence>
<reference evidence="5 6" key="1">
    <citation type="journal article" date="2014" name="Genome Announc.">
        <title>Complete Genome Sequence of Hyphomicrobium nitrativorans Strain NL23, a Denitrifying Bacterium Isolated from Biofilm of a Methanol-Fed Denitrification System Treating Seawater at the Montreal Biodome.</title>
        <authorList>
            <person name="Martineau C."/>
            <person name="Villeneuve C."/>
            <person name="Mauffrey F."/>
            <person name="Villemur R."/>
        </authorList>
    </citation>
    <scope>NUCLEOTIDE SEQUENCE [LARGE SCALE GENOMIC DNA]</scope>
    <source>
        <strain evidence="5">NL23</strain>
    </source>
</reference>
<feature type="region of interest" description="Disordered" evidence="2">
    <location>
        <begin position="30"/>
        <end position="68"/>
    </location>
</feature>
<dbReference type="SUPFAM" id="SSF52833">
    <property type="entry name" value="Thioredoxin-like"/>
    <property type="match status" value="1"/>
</dbReference>
<evidence type="ECO:0000256" key="3">
    <source>
        <dbReference type="SAM" id="SignalP"/>
    </source>
</evidence>
<dbReference type="PANTHER" id="PTHR13887:SF56">
    <property type="entry name" value="THIOREDOXIN-LIKE REDUCTASE RV2466C"/>
    <property type="match status" value="1"/>
</dbReference>
<dbReference type="PATRIC" id="fig|1029756.8.peg.1174"/>
<evidence type="ECO:0000313" key="6">
    <source>
        <dbReference type="Proteomes" id="UP000018542"/>
    </source>
</evidence>
<dbReference type="Proteomes" id="UP000018542">
    <property type="component" value="Chromosome"/>
</dbReference>
<dbReference type="PANTHER" id="PTHR13887">
    <property type="entry name" value="GLUTATHIONE S-TRANSFERASE KAPPA"/>
    <property type="match status" value="1"/>
</dbReference>
<protein>
    <submittedName>
        <fullName evidence="5">Disulfide bond formation protein DsbD</fullName>
    </submittedName>
</protein>
<dbReference type="EMBL" id="CP006912">
    <property type="protein sequence ID" value="AHB47986.1"/>
    <property type="molecule type" value="Genomic_DNA"/>
</dbReference>
<comment type="similarity">
    <text evidence="1">Belongs to the thioredoxin family. DsbA subfamily.</text>
</comment>
<gene>
    <name evidence="5" type="ORF">W911_05585</name>
</gene>
<dbReference type="KEGG" id="hni:W911_05585"/>
<dbReference type="InterPro" id="IPR012336">
    <property type="entry name" value="Thioredoxin-like_fold"/>
</dbReference>
<keyword evidence="3" id="KW-0732">Signal</keyword>
<feature type="domain" description="Thioredoxin-like fold" evidence="4">
    <location>
        <begin position="87"/>
        <end position="250"/>
    </location>
</feature>